<sequence>MTLITRRTLLGLAAAACAPVALAQPAANPAAWPERPIKLIVPLPPGGAYDYIGRLMADHLRTSLNGTVVVENKFGAGARIGTEFVARAPADGYTFLLMASTHVILPSMVQKLPYDAIRDFEPVSRIVDSPMALVVNPNVQARSVAELVGLSKAKPDSLAYGSSGTGSPFHLAGELLKLRAGVLAIHVPYKGTGPLMNALLANEVPMAFVPIGPYLPHLRSGKLRAVAVVSRAPSELLPGVPTLGSTIPLPSGMESWVGMVAPAGTPRPIVERMSAELRKIVTDPQLKSRLMDQGYEPVGSTPQELAQVMRDGLASYARLVQDAKIQPE</sequence>
<feature type="chain" id="PRO_5036814098" evidence="2">
    <location>
        <begin position="24"/>
        <end position="328"/>
    </location>
</feature>
<dbReference type="Gene3D" id="3.40.190.150">
    <property type="entry name" value="Bordetella uptake gene, domain 1"/>
    <property type="match status" value="1"/>
</dbReference>
<gene>
    <name evidence="3" type="ORF">JI739_02435</name>
</gene>
<evidence type="ECO:0000256" key="1">
    <source>
        <dbReference type="ARBA" id="ARBA00006987"/>
    </source>
</evidence>
<keyword evidence="2" id="KW-0732">Signal</keyword>
<dbReference type="PROSITE" id="PS51318">
    <property type="entry name" value="TAT"/>
    <property type="match status" value="1"/>
</dbReference>
<keyword evidence="4" id="KW-1185">Reference proteome</keyword>
<dbReference type="PANTHER" id="PTHR42928">
    <property type="entry name" value="TRICARBOXYLATE-BINDING PROTEIN"/>
    <property type="match status" value="1"/>
</dbReference>
<dbReference type="EMBL" id="JAEQNA010000001">
    <property type="protein sequence ID" value="MBL0419195.1"/>
    <property type="molecule type" value="Genomic_DNA"/>
</dbReference>
<name>A0A937D1X0_9BURK</name>
<evidence type="ECO:0000313" key="4">
    <source>
        <dbReference type="Proteomes" id="UP000613011"/>
    </source>
</evidence>
<dbReference type="CDD" id="cd13578">
    <property type="entry name" value="PBP2_Bug27"/>
    <property type="match status" value="1"/>
</dbReference>
<dbReference type="RefSeq" id="WP_201682244.1">
    <property type="nucleotide sequence ID" value="NZ_JAEQNA010000001.1"/>
</dbReference>
<evidence type="ECO:0000256" key="2">
    <source>
        <dbReference type="SAM" id="SignalP"/>
    </source>
</evidence>
<dbReference type="InterPro" id="IPR005064">
    <property type="entry name" value="BUG"/>
</dbReference>
<reference evidence="3" key="1">
    <citation type="submission" date="2021-01" db="EMBL/GenBank/DDBJ databases">
        <title>Ramlibacter sp. strain AW1 16S ribosomal RNA gene Genome sequencing and assembly.</title>
        <authorList>
            <person name="Kang M."/>
        </authorList>
    </citation>
    <scope>NUCLEOTIDE SEQUENCE</scope>
    <source>
        <strain evidence="3">AW1</strain>
    </source>
</reference>
<dbReference type="PANTHER" id="PTHR42928:SF5">
    <property type="entry name" value="BLR1237 PROTEIN"/>
    <property type="match status" value="1"/>
</dbReference>
<protein>
    <submittedName>
        <fullName evidence="3">Tripartite tricarboxylate transporter substrate binding protein</fullName>
    </submittedName>
</protein>
<dbReference type="SUPFAM" id="SSF53850">
    <property type="entry name" value="Periplasmic binding protein-like II"/>
    <property type="match status" value="1"/>
</dbReference>
<dbReference type="Gene3D" id="3.40.190.10">
    <property type="entry name" value="Periplasmic binding protein-like II"/>
    <property type="match status" value="1"/>
</dbReference>
<dbReference type="Proteomes" id="UP000613011">
    <property type="component" value="Unassembled WGS sequence"/>
</dbReference>
<proteinExistence type="inferred from homology"/>
<accession>A0A937D1X0</accession>
<organism evidence="3 4">
    <name type="scientific">Ramlibacter aurantiacus</name>
    <dbReference type="NCBI Taxonomy" id="2801330"/>
    <lineage>
        <taxon>Bacteria</taxon>
        <taxon>Pseudomonadati</taxon>
        <taxon>Pseudomonadota</taxon>
        <taxon>Betaproteobacteria</taxon>
        <taxon>Burkholderiales</taxon>
        <taxon>Comamonadaceae</taxon>
        <taxon>Ramlibacter</taxon>
    </lineage>
</organism>
<dbReference type="Pfam" id="PF03401">
    <property type="entry name" value="TctC"/>
    <property type="match status" value="1"/>
</dbReference>
<feature type="signal peptide" evidence="2">
    <location>
        <begin position="1"/>
        <end position="23"/>
    </location>
</feature>
<comment type="caution">
    <text evidence="3">The sequence shown here is derived from an EMBL/GenBank/DDBJ whole genome shotgun (WGS) entry which is preliminary data.</text>
</comment>
<comment type="similarity">
    <text evidence="1">Belongs to the UPF0065 (bug) family.</text>
</comment>
<dbReference type="InterPro" id="IPR006311">
    <property type="entry name" value="TAT_signal"/>
</dbReference>
<evidence type="ECO:0000313" key="3">
    <source>
        <dbReference type="EMBL" id="MBL0419195.1"/>
    </source>
</evidence>
<dbReference type="InterPro" id="IPR042100">
    <property type="entry name" value="Bug_dom1"/>
</dbReference>
<dbReference type="AlphaFoldDB" id="A0A937D1X0"/>
<dbReference type="PIRSF" id="PIRSF017082">
    <property type="entry name" value="YflP"/>
    <property type="match status" value="1"/>
</dbReference>